<dbReference type="Gene3D" id="3.40.50.720">
    <property type="entry name" value="NAD(P)-binding Rossmann-like Domain"/>
    <property type="match status" value="1"/>
</dbReference>
<keyword evidence="9 14" id="KW-0275">Fatty acid biosynthesis</keyword>
<evidence type="ECO:0000256" key="7">
    <source>
        <dbReference type="ARBA" id="ARBA00023002"/>
    </source>
</evidence>
<evidence type="ECO:0000256" key="8">
    <source>
        <dbReference type="ARBA" id="ARBA00023098"/>
    </source>
</evidence>
<dbReference type="InterPro" id="IPR011284">
    <property type="entry name" value="3oxo_ACP_reduc"/>
</dbReference>
<dbReference type="GO" id="GO:0008202">
    <property type="term" value="P:steroid metabolic process"/>
    <property type="evidence" value="ECO:0007669"/>
    <property type="project" value="UniProtKB-KW"/>
</dbReference>
<feature type="binding site" evidence="13">
    <location>
        <position position="91"/>
    </location>
    <ligand>
        <name>NADP(+)</name>
        <dbReference type="ChEBI" id="CHEBI:58349"/>
    </ligand>
</feature>
<evidence type="ECO:0000256" key="9">
    <source>
        <dbReference type="ARBA" id="ARBA00023160"/>
    </source>
</evidence>
<evidence type="ECO:0000256" key="5">
    <source>
        <dbReference type="ARBA" id="ARBA00022832"/>
    </source>
</evidence>
<dbReference type="FunFam" id="3.40.50.720:FF:000037">
    <property type="entry name" value="3-oxoacyl-[acyl-carrier-protein] reductase FabG"/>
    <property type="match status" value="1"/>
</dbReference>
<dbReference type="Pfam" id="PF13561">
    <property type="entry name" value="adh_short_C2"/>
    <property type="match status" value="1"/>
</dbReference>
<dbReference type="CDD" id="cd05333">
    <property type="entry name" value="BKR_SDR_c"/>
    <property type="match status" value="1"/>
</dbReference>
<dbReference type="NCBIfam" id="NF004198">
    <property type="entry name" value="PRK05653.1-3"/>
    <property type="match status" value="1"/>
</dbReference>
<keyword evidence="8 14" id="KW-0443">Lipid metabolism</keyword>
<dbReference type="SMART" id="SM00822">
    <property type="entry name" value="PKS_KR"/>
    <property type="match status" value="1"/>
</dbReference>
<feature type="binding site" evidence="13">
    <location>
        <position position="189"/>
    </location>
    <ligand>
        <name>NADP(+)</name>
        <dbReference type="ChEBI" id="CHEBI:58349"/>
    </ligand>
</feature>
<dbReference type="InterPro" id="IPR036291">
    <property type="entry name" value="NAD(P)-bd_dom_sf"/>
</dbReference>
<evidence type="ECO:0000256" key="13">
    <source>
        <dbReference type="PIRSR" id="PIRSR611284-2"/>
    </source>
</evidence>
<evidence type="ECO:0000313" key="17">
    <source>
        <dbReference type="Proteomes" id="UP000034407"/>
    </source>
</evidence>
<dbReference type="Proteomes" id="UP000034407">
    <property type="component" value="Unassembled WGS sequence"/>
</dbReference>
<dbReference type="EMBL" id="LBBT01000013">
    <property type="protein sequence ID" value="KKY02926.1"/>
    <property type="molecule type" value="Genomic_DNA"/>
</dbReference>
<dbReference type="GO" id="GO:0004316">
    <property type="term" value="F:3-oxoacyl-[acyl-carrier-protein] reductase (NADPH) activity"/>
    <property type="evidence" value="ECO:0007669"/>
    <property type="project" value="UniProtKB-UniRule"/>
</dbReference>
<gene>
    <name evidence="16" type="ORF">VN21_00580</name>
</gene>
<sequence length="249" mass="26853">MVNLQDKVAIVTGGSRGIGKAIAKKLASQKANVVINYTSNEEHALKTKEEIESYGVKSMIVKCDVSKSSEVDNMIESVVKEFGKVDILVNNAGITKDGLLMRMKEDDFDKVIDINLKGVFNCTKAATKYMMKKRYGKIINISSVVGIIGNPGQANYCASKAGVIGLTKSSARELASRNISVNAIAPGFIDTDMTSVLNEDLKSNMLKNIPQNRFGEPDDVANAVLFLASDMASYITGQVINVDGGMVMQ</sequence>
<evidence type="ECO:0000256" key="14">
    <source>
        <dbReference type="RuleBase" id="RU366074"/>
    </source>
</evidence>
<comment type="subunit">
    <text evidence="14">Homotetramer.</text>
</comment>
<accession>A0A0M3DL97</accession>
<dbReference type="NCBIfam" id="NF009466">
    <property type="entry name" value="PRK12826.1-2"/>
    <property type="match status" value="1"/>
</dbReference>
<comment type="pathway">
    <text evidence="2 14">Lipid metabolism; fatty acid biosynthesis.</text>
</comment>
<proteinExistence type="inferred from homology"/>
<evidence type="ECO:0000256" key="10">
    <source>
        <dbReference type="ARBA" id="ARBA00023221"/>
    </source>
</evidence>
<dbReference type="PRINTS" id="PR00081">
    <property type="entry name" value="GDHRDH"/>
</dbReference>
<evidence type="ECO:0000256" key="12">
    <source>
        <dbReference type="PIRSR" id="PIRSR611284-1"/>
    </source>
</evidence>
<dbReference type="EC" id="1.1.1.100" evidence="14"/>
<dbReference type="InterPro" id="IPR050259">
    <property type="entry name" value="SDR"/>
</dbReference>
<dbReference type="PANTHER" id="PTHR42879:SF2">
    <property type="entry name" value="3-OXOACYL-[ACYL-CARRIER-PROTEIN] REDUCTASE FABG"/>
    <property type="match status" value="1"/>
</dbReference>
<dbReference type="AlphaFoldDB" id="A0A0M3DL97"/>
<feature type="active site" description="Proton acceptor" evidence="12">
    <location>
        <position position="156"/>
    </location>
</feature>
<dbReference type="PATRIC" id="fig|1629550.3.peg.73"/>
<name>A0A0M3DL97_9FIRM</name>
<evidence type="ECO:0000256" key="11">
    <source>
        <dbReference type="ARBA" id="ARBA00048508"/>
    </source>
</evidence>
<evidence type="ECO:0000256" key="3">
    <source>
        <dbReference type="ARBA" id="ARBA00006484"/>
    </source>
</evidence>
<keyword evidence="4 14" id="KW-0444">Lipid biosynthesis</keyword>
<feature type="domain" description="Ketoreductase" evidence="15">
    <location>
        <begin position="7"/>
        <end position="187"/>
    </location>
</feature>
<evidence type="ECO:0000256" key="4">
    <source>
        <dbReference type="ARBA" id="ARBA00022516"/>
    </source>
</evidence>
<dbReference type="SUPFAM" id="SSF51735">
    <property type="entry name" value="NAD(P)-binding Rossmann-fold domains"/>
    <property type="match status" value="1"/>
</dbReference>
<keyword evidence="10" id="KW-0753">Steroid metabolism</keyword>
<dbReference type="NCBIfam" id="NF005559">
    <property type="entry name" value="PRK07231.1"/>
    <property type="match status" value="1"/>
</dbReference>
<keyword evidence="5 14" id="KW-0276">Fatty acid metabolism</keyword>
<keyword evidence="7 14" id="KW-0560">Oxidoreductase</keyword>
<comment type="caution">
    <text evidence="16">The sequence shown here is derived from an EMBL/GenBank/DDBJ whole genome shotgun (WGS) entry which is preliminary data.</text>
</comment>
<keyword evidence="17" id="KW-1185">Reference proteome</keyword>
<evidence type="ECO:0000256" key="6">
    <source>
        <dbReference type="ARBA" id="ARBA00022857"/>
    </source>
</evidence>
<evidence type="ECO:0000256" key="1">
    <source>
        <dbReference type="ARBA" id="ARBA00002607"/>
    </source>
</evidence>
<dbReference type="PRINTS" id="PR00080">
    <property type="entry name" value="SDRFAMILY"/>
</dbReference>
<feature type="binding site" evidence="13">
    <location>
        <begin position="156"/>
        <end position="160"/>
    </location>
    <ligand>
        <name>NADP(+)</name>
        <dbReference type="ChEBI" id="CHEBI:58349"/>
    </ligand>
</feature>
<comment type="similarity">
    <text evidence="3 14">Belongs to the short-chain dehydrogenases/reductases (SDR) family.</text>
</comment>
<dbReference type="UniPathway" id="UPA00094"/>
<dbReference type="GO" id="GO:0006633">
    <property type="term" value="P:fatty acid biosynthetic process"/>
    <property type="evidence" value="ECO:0007669"/>
    <property type="project" value="UniProtKB-UniPathway"/>
</dbReference>
<dbReference type="NCBIfam" id="NF004199">
    <property type="entry name" value="PRK05653.1-4"/>
    <property type="match status" value="1"/>
</dbReference>
<dbReference type="RefSeq" id="WP_021430005.1">
    <property type="nucleotide sequence ID" value="NZ_JBCLWQ010000002.1"/>
</dbReference>
<dbReference type="NCBIfam" id="TIGR01830">
    <property type="entry name" value="3oxo_ACP_reduc"/>
    <property type="match status" value="1"/>
</dbReference>
<reference evidence="16 17" key="1">
    <citation type="submission" date="2015-04" db="EMBL/GenBank/DDBJ databases">
        <title>Microcin producing Clostridium sp. JC272T.</title>
        <authorList>
            <person name="Jyothsna T."/>
            <person name="Sasikala C."/>
            <person name="Ramana C."/>
        </authorList>
    </citation>
    <scope>NUCLEOTIDE SEQUENCE [LARGE SCALE GENOMIC DNA]</scope>
    <source>
        <strain evidence="16 17">JC272</strain>
    </source>
</reference>
<dbReference type="InterPro" id="IPR002347">
    <property type="entry name" value="SDR_fam"/>
</dbReference>
<dbReference type="InterPro" id="IPR057326">
    <property type="entry name" value="KR_dom"/>
</dbReference>
<comment type="function">
    <text evidence="1 14">Catalyzes the NADPH-dependent reduction of beta-ketoacyl-ACP substrates to beta-hydroxyacyl-ACP products, the first reductive step in the elongation cycle of fatty acid biosynthesis.</text>
</comment>
<evidence type="ECO:0000256" key="2">
    <source>
        <dbReference type="ARBA" id="ARBA00005194"/>
    </source>
</evidence>
<feature type="binding site" evidence="13">
    <location>
        <begin position="13"/>
        <end position="16"/>
    </location>
    <ligand>
        <name>NADP(+)</name>
        <dbReference type="ChEBI" id="CHEBI:58349"/>
    </ligand>
</feature>
<comment type="catalytic activity">
    <reaction evidence="11 14">
        <text>a (3R)-hydroxyacyl-[ACP] + NADP(+) = a 3-oxoacyl-[ACP] + NADPH + H(+)</text>
        <dbReference type="Rhea" id="RHEA:17397"/>
        <dbReference type="Rhea" id="RHEA-COMP:9916"/>
        <dbReference type="Rhea" id="RHEA-COMP:9945"/>
        <dbReference type="ChEBI" id="CHEBI:15378"/>
        <dbReference type="ChEBI" id="CHEBI:57783"/>
        <dbReference type="ChEBI" id="CHEBI:58349"/>
        <dbReference type="ChEBI" id="CHEBI:78776"/>
        <dbReference type="ChEBI" id="CHEBI:78827"/>
        <dbReference type="EC" id="1.1.1.100"/>
    </reaction>
</comment>
<evidence type="ECO:0000313" key="16">
    <source>
        <dbReference type="EMBL" id="KKY02926.1"/>
    </source>
</evidence>
<dbReference type="PANTHER" id="PTHR42879">
    <property type="entry name" value="3-OXOACYL-(ACYL-CARRIER-PROTEIN) REDUCTASE"/>
    <property type="match status" value="1"/>
</dbReference>
<protein>
    <recommendedName>
        <fullName evidence="14">3-oxoacyl-[acyl-carrier-protein] reductase</fullName>
        <ecNumber evidence="14">1.1.1.100</ecNumber>
    </recommendedName>
</protein>
<keyword evidence="6 13" id="KW-0521">NADP</keyword>
<dbReference type="NCBIfam" id="NF004197">
    <property type="entry name" value="PRK05653.1-1"/>
    <property type="match status" value="1"/>
</dbReference>
<dbReference type="OrthoDB" id="9803333at2"/>
<organism evidence="16 17">
    <name type="scientific">Paraclostridium benzoelyticum</name>
    <dbReference type="NCBI Taxonomy" id="1629550"/>
    <lineage>
        <taxon>Bacteria</taxon>
        <taxon>Bacillati</taxon>
        <taxon>Bacillota</taxon>
        <taxon>Clostridia</taxon>
        <taxon>Peptostreptococcales</taxon>
        <taxon>Peptostreptococcaceae</taxon>
        <taxon>Paraclostridium</taxon>
    </lineage>
</organism>
<evidence type="ECO:0000259" key="15">
    <source>
        <dbReference type="SMART" id="SM00822"/>
    </source>
</evidence>
<dbReference type="GO" id="GO:0051287">
    <property type="term" value="F:NAD binding"/>
    <property type="evidence" value="ECO:0007669"/>
    <property type="project" value="UniProtKB-UniRule"/>
</dbReference>